<feature type="compositionally biased region" description="Basic and acidic residues" evidence="1">
    <location>
        <begin position="1"/>
        <end position="11"/>
    </location>
</feature>
<dbReference type="AlphaFoldDB" id="A0A2A2KXH7"/>
<dbReference type="Proteomes" id="UP000218231">
    <property type="component" value="Unassembled WGS sequence"/>
</dbReference>
<dbReference type="EMBL" id="LIAE01007548">
    <property type="protein sequence ID" value="PAV78640.1"/>
    <property type="molecule type" value="Genomic_DNA"/>
</dbReference>
<feature type="region of interest" description="Disordered" evidence="1">
    <location>
        <begin position="88"/>
        <end position="137"/>
    </location>
</feature>
<name>A0A2A2KXH7_9BILA</name>
<evidence type="ECO:0000313" key="3">
    <source>
        <dbReference type="Proteomes" id="UP000218231"/>
    </source>
</evidence>
<comment type="caution">
    <text evidence="2">The sequence shown here is derived from an EMBL/GenBank/DDBJ whole genome shotgun (WGS) entry which is preliminary data.</text>
</comment>
<accession>A0A2A2KXH7</accession>
<sequence length="137" mass="15870">MEKKRARDRQTDPLAPPTTDRHKRPRDSQLRGGGVLAHCQEIACPHRLLEGEYNSKTQRGARRGRWRNRRGYQIIRTTGEIVRLQIRQGRASRRHRGIGMWEEEEEKRKRLSDDGGAQSEGTSEPHAHKATQRQNSS</sequence>
<feature type="region of interest" description="Disordered" evidence="1">
    <location>
        <begin position="1"/>
        <end position="34"/>
    </location>
</feature>
<keyword evidence="3" id="KW-1185">Reference proteome</keyword>
<proteinExistence type="predicted"/>
<gene>
    <name evidence="2" type="ORF">WR25_12812</name>
</gene>
<reference evidence="2 3" key="1">
    <citation type="journal article" date="2017" name="Curr. Biol.">
        <title>Genome architecture and evolution of a unichromosomal asexual nematode.</title>
        <authorList>
            <person name="Fradin H."/>
            <person name="Zegar C."/>
            <person name="Gutwein M."/>
            <person name="Lucas J."/>
            <person name="Kovtun M."/>
            <person name="Corcoran D."/>
            <person name="Baugh L.R."/>
            <person name="Kiontke K."/>
            <person name="Gunsalus K."/>
            <person name="Fitch D.H."/>
            <person name="Piano F."/>
        </authorList>
    </citation>
    <scope>NUCLEOTIDE SEQUENCE [LARGE SCALE GENOMIC DNA]</scope>
    <source>
        <strain evidence="2">PF1309</strain>
    </source>
</reference>
<evidence type="ECO:0000313" key="2">
    <source>
        <dbReference type="EMBL" id="PAV78640.1"/>
    </source>
</evidence>
<organism evidence="2 3">
    <name type="scientific">Diploscapter pachys</name>
    <dbReference type="NCBI Taxonomy" id="2018661"/>
    <lineage>
        <taxon>Eukaryota</taxon>
        <taxon>Metazoa</taxon>
        <taxon>Ecdysozoa</taxon>
        <taxon>Nematoda</taxon>
        <taxon>Chromadorea</taxon>
        <taxon>Rhabditida</taxon>
        <taxon>Rhabditina</taxon>
        <taxon>Rhabditomorpha</taxon>
        <taxon>Rhabditoidea</taxon>
        <taxon>Rhabditidae</taxon>
        <taxon>Diploscapter</taxon>
    </lineage>
</organism>
<protein>
    <submittedName>
        <fullName evidence="2">Uncharacterized protein</fullName>
    </submittedName>
</protein>
<evidence type="ECO:0000256" key="1">
    <source>
        <dbReference type="SAM" id="MobiDB-lite"/>
    </source>
</evidence>